<protein>
    <submittedName>
        <fullName evidence="3">Type II toxin-antitoxin system RelE/ParE family toxin</fullName>
    </submittedName>
</protein>
<dbReference type="InterPro" id="IPR007712">
    <property type="entry name" value="RelE/ParE_toxin"/>
</dbReference>
<proteinExistence type="inferred from homology"/>
<dbReference type="InterPro" id="IPR035093">
    <property type="entry name" value="RelE/ParE_toxin_dom_sf"/>
</dbReference>
<name>A0A5D4GPK1_9HYPH</name>
<organism evidence="3 4">
    <name type="scientific">Neoaquamicrobium microcysteis</name>
    <dbReference type="NCBI Taxonomy" id="2682781"/>
    <lineage>
        <taxon>Bacteria</taxon>
        <taxon>Pseudomonadati</taxon>
        <taxon>Pseudomonadota</taxon>
        <taxon>Alphaproteobacteria</taxon>
        <taxon>Hyphomicrobiales</taxon>
        <taxon>Phyllobacteriaceae</taxon>
        <taxon>Neoaquamicrobium</taxon>
    </lineage>
</organism>
<dbReference type="Gene3D" id="3.30.2310.20">
    <property type="entry name" value="RelE-like"/>
    <property type="match status" value="1"/>
</dbReference>
<dbReference type="EMBL" id="VSZS01000067">
    <property type="protein sequence ID" value="TYR30267.1"/>
    <property type="molecule type" value="Genomic_DNA"/>
</dbReference>
<reference evidence="3 4" key="1">
    <citation type="submission" date="2019-08" db="EMBL/GenBank/DDBJ databases">
        <authorList>
            <person name="Seo Y.L."/>
        </authorList>
    </citation>
    <scope>NUCLEOTIDE SEQUENCE [LARGE SCALE GENOMIC DNA]</scope>
    <source>
        <strain evidence="3 4">MaA-C15</strain>
    </source>
</reference>
<accession>A0A5D4GPK1</accession>
<dbReference type="InterPro" id="IPR051803">
    <property type="entry name" value="TA_system_RelE-like_toxin"/>
</dbReference>
<dbReference type="AlphaFoldDB" id="A0A5D4GPK1"/>
<evidence type="ECO:0000313" key="3">
    <source>
        <dbReference type="EMBL" id="TYR30267.1"/>
    </source>
</evidence>
<dbReference type="PANTHER" id="PTHR33755">
    <property type="entry name" value="TOXIN PARE1-RELATED"/>
    <property type="match status" value="1"/>
</dbReference>
<keyword evidence="2" id="KW-1277">Toxin-antitoxin system</keyword>
<evidence type="ECO:0000256" key="2">
    <source>
        <dbReference type="ARBA" id="ARBA00022649"/>
    </source>
</evidence>
<evidence type="ECO:0000313" key="4">
    <source>
        <dbReference type="Proteomes" id="UP000323258"/>
    </source>
</evidence>
<comment type="caution">
    <text evidence="3">The sequence shown here is derived from an EMBL/GenBank/DDBJ whole genome shotgun (WGS) entry which is preliminary data.</text>
</comment>
<dbReference type="Pfam" id="PF05016">
    <property type="entry name" value="ParE_toxin"/>
    <property type="match status" value="1"/>
</dbReference>
<dbReference type="PANTHER" id="PTHR33755:SF6">
    <property type="entry name" value="PLASMID STABILIZATION SYSTEM PROTEIN"/>
    <property type="match status" value="1"/>
</dbReference>
<sequence length="97" mass="10637">MKKLVWSESALADFEQAIAYIAGQDPHAARLVAERIDVAIRALGRHPTGRPGRVGGTYEKSVAGTPYIVAYSNADTTITVLRVIHAHRDWPSEKWPG</sequence>
<reference evidence="3 4" key="2">
    <citation type="submission" date="2019-09" db="EMBL/GenBank/DDBJ databases">
        <title>Mesorhizobium sp. MaA-C15 isolated from Microcystis aeruginosa.</title>
        <authorList>
            <person name="Jeong S.E."/>
            <person name="Jin H.M."/>
            <person name="Jeon C.O."/>
        </authorList>
    </citation>
    <scope>NUCLEOTIDE SEQUENCE [LARGE SCALE GENOMIC DNA]</scope>
    <source>
        <strain evidence="3 4">MaA-C15</strain>
    </source>
</reference>
<gene>
    <name evidence="3" type="ORF">FY036_20520</name>
</gene>
<dbReference type="Proteomes" id="UP000323258">
    <property type="component" value="Unassembled WGS sequence"/>
</dbReference>
<dbReference type="OrthoDB" id="595470at2"/>
<evidence type="ECO:0000256" key="1">
    <source>
        <dbReference type="ARBA" id="ARBA00006226"/>
    </source>
</evidence>
<comment type="similarity">
    <text evidence="1">Belongs to the RelE toxin family.</text>
</comment>
<dbReference type="RefSeq" id="WP_148916622.1">
    <property type="nucleotide sequence ID" value="NZ_VSZS01000067.1"/>
</dbReference>
<keyword evidence="4" id="KW-1185">Reference proteome</keyword>